<feature type="coiled-coil region" evidence="1">
    <location>
        <begin position="28"/>
        <end position="66"/>
    </location>
</feature>
<protein>
    <submittedName>
        <fullName evidence="2">Uncharacterized protein</fullName>
    </submittedName>
</protein>
<organism evidence="2 3">
    <name type="scientific">Rhynchosporium secalis</name>
    <name type="common">Barley scald fungus</name>
    <dbReference type="NCBI Taxonomy" id="38038"/>
    <lineage>
        <taxon>Eukaryota</taxon>
        <taxon>Fungi</taxon>
        <taxon>Dikarya</taxon>
        <taxon>Ascomycota</taxon>
        <taxon>Pezizomycotina</taxon>
        <taxon>Leotiomycetes</taxon>
        <taxon>Helotiales</taxon>
        <taxon>Ploettnerulaceae</taxon>
        <taxon>Rhynchosporium</taxon>
    </lineage>
</organism>
<accession>A0A1E1MWT4</accession>
<keyword evidence="3" id="KW-1185">Reference proteome</keyword>
<proteinExistence type="predicted"/>
<evidence type="ECO:0000256" key="1">
    <source>
        <dbReference type="SAM" id="Coils"/>
    </source>
</evidence>
<reference evidence="3" key="1">
    <citation type="submission" date="2016-03" db="EMBL/GenBank/DDBJ databases">
        <authorList>
            <person name="Guldener U."/>
        </authorList>
    </citation>
    <scope>NUCLEOTIDE SEQUENCE [LARGE SCALE GENOMIC DNA]</scope>
</reference>
<keyword evidence="1" id="KW-0175">Coiled coil</keyword>
<dbReference type="EMBL" id="FJVC01001102">
    <property type="protein sequence ID" value="CZT53507.1"/>
    <property type="molecule type" value="Genomic_DNA"/>
</dbReference>
<evidence type="ECO:0000313" key="3">
    <source>
        <dbReference type="Proteomes" id="UP000177625"/>
    </source>
</evidence>
<gene>
    <name evidence="2" type="ORF">RSE6_15122</name>
</gene>
<evidence type="ECO:0000313" key="2">
    <source>
        <dbReference type="EMBL" id="CZT53507.1"/>
    </source>
</evidence>
<dbReference type="AlphaFoldDB" id="A0A1E1MWT4"/>
<dbReference type="Proteomes" id="UP000177625">
    <property type="component" value="Unassembled WGS sequence"/>
</dbReference>
<sequence length="124" mass="14131">MFRLHQLAPDTEMLSLNQLAPESYDLPIEEADGAIKNEVKELRDALQEVKRELVTVKGQFQTANSELYTIKSNHTHLLRWTLNMGETMKALLKWLAENMGAHIVGQEGHQVEELGSWLDPHPES</sequence>
<name>A0A1E1MWT4_RHYSE</name>